<feature type="chain" id="PRO_5021816347" description="Peptidase M16" evidence="2">
    <location>
        <begin position="19"/>
        <end position="866"/>
    </location>
</feature>
<organism evidence="5 6">
    <name type="scientific">candidate division LCP-89 bacterium B3_LCP</name>
    <dbReference type="NCBI Taxonomy" id="2012998"/>
    <lineage>
        <taxon>Bacteria</taxon>
        <taxon>Pseudomonadati</taxon>
        <taxon>Bacteria division LCP-89</taxon>
    </lineage>
</organism>
<comment type="caution">
    <text evidence="5">The sequence shown here is derived from an EMBL/GenBank/DDBJ whole genome shotgun (WGS) entry which is preliminary data.</text>
</comment>
<evidence type="ECO:0008006" key="7">
    <source>
        <dbReference type="Google" id="ProtNLM"/>
    </source>
</evidence>
<dbReference type="Pfam" id="PF05193">
    <property type="entry name" value="Peptidase_M16_C"/>
    <property type="match status" value="2"/>
</dbReference>
<comment type="similarity">
    <text evidence="1">Belongs to the peptidase M16 family.</text>
</comment>
<gene>
    <name evidence="5" type="ORF">CEE37_04295</name>
</gene>
<name>A0A532V3K3_UNCL8</name>
<feature type="domain" description="Peptidase M16 N-terminal" evidence="3">
    <location>
        <begin position="473"/>
        <end position="613"/>
    </location>
</feature>
<evidence type="ECO:0000259" key="4">
    <source>
        <dbReference type="Pfam" id="PF05193"/>
    </source>
</evidence>
<dbReference type="PANTHER" id="PTHR11851">
    <property type="entry name" value="METALLOPROTEASE"/>
    <property type="match status" value="1"/>
</dbReference>
<evidence type="ECO:0000259" key="3">
    <source>
        <dbReference type="Pfam" id="PF00675"/>
    </source>
</evidence>
<sequence length="866" mass="98433">MNKFIGLAVLCFPLLTFATEPLTLHTLDNGLIIYTKEDHARPLVSLFSIVDGGSRTETDDIAGLSHFYEHLIARGGSKRQAETEYRRQMMVLGQSHIYTYDDGTAYGFTVPRDNFDEALWRLADFMMDLIPDTSGIRKERTIVMEELHMSYTDNPSGHCYEQLMQAAFTEHPYYPTTIGLAEVIETTTLEKLQTFYQERYVPNQIVMAVVGDFDTDEIVAKIDREFGKYPSGKISFELGKTEPQQTSFRQVSDQMEVSSDYIMLGYHIPPTASSVMPALMVLTEILGGSDNSRLQMALRINDNLAYSVHAYTDFLRDASMLFVGMQCEPEKERAAIEKTFAEIQRLGRMGISNEELEGVKRKLITEDILKSETYRDQAEKICHYHIRKAPALVNHYSKLIEAVTTTDVQAAALKYLDASQATLSLVMPEGRSVMEYASLVAGYSLITDANIQYENSDPGPHFVELENGLRLIVQANSASPTACVTAYVQGGQWLEAKNKSGSAYLTTKMLRYGTEKCSREEISTLIDELGIELWNQTHEDFITVGMSGLSDKVKEGLDLLDQMLFHSTFLKSEFENAKARHVQTARSLEDQPWEYTHTEALSDLYQKSPYRNPAVGNIDDVEDLKLADVRGYYTRAFVPANMVIVAVGDIDPNKLIERMQGMWGELPSRKAPLVKPVFDVAPKKMQARSVYKRKDQNTFNISFLTVGVDHPDFLPLVVTKRILNTRLFFKYVYDKGMAYRMWTRMHPRMGQARFYFEMGCSDENFPIAVKGILQDLDAFLREPISKEILNTAKNDEITRNRMSYQTNRSISEGYGYWETVGLGYQFFEEFPNLINEVTAHQVEKAARKYLSAERYQLVNVGTAKVK</sequence>
<evidence type="ECO:0000256" key="1">
    <source>
        <dbReference type="ARBA" id="ARBA00007261"/>
    </source>
</evidence>
<dbReference type="InterPro" id="IPR011765">
    <property type="entry name" value="Pept_M16_N"/>
</dbReference>
<dbReference type="PANTHER" id="PTHR11851:SF49">
    <property type="entry name" value="MITOCHONDRIAL-PROCESSING PEPTIDASE SUBUNIT ALPHA"/>
    <property type="match status" value="1"/>
</dbReference>
<evidence type="ECO:0000313" key="5">
    <source>
        <dbReference type="EMBL" id="TKJ41796.1"/>
    </source>
</evidence>
<dbReference type="AlphaFoldDB" id="A0A532V3K3"/>
<keyword evidence="2" id="KW-0732">Signal</keyword>
<dbReference type="InterPro" id="IPR007863">
    <property type="entry name" value="Peptidase_M16_C"/>
</dbReference>
<dbReference type="Proteomes" id="UP000319619">
    <property type="component" value="Unassembled WGS sequence"/>
</dbReference>
<feature type="domain" description="Peptidase M16 C-terminal" evidence="4">
    <location>
        <begin position="188"/>
        <end position="363"/>
    </location>
</feature>
<feature type="domain" description="Peptidase M16 N-terminal" evidence="3">
    <location>
        <begin position="35"/>
        <end position="173"/>
    </location>
</feature>
<evidence type="ECO:0000313" key="6">
    <source>
        <dbReference type="Proteomes" id="UP000319619"/>
    </source>
</evidence>
<dbReference type="SUPFAM" id="SSF63411">
    <property type="entry name" value="LuxS/MPP-like metallohydrolase"/>
    <property type="match status" value="4"/>
</dbReference>
<accession>A0A532V3K3</accession>
<dbReference type="GO" id="GO:0046872">
    <property type="term" value="F:metal ion binding"/>
    <property type="evidence" value="ECO:0007669"/>
    <property type="project" value="InterPro"/>
</dbReference>
<dbReference type="Gene3D" id="3.30.830.10">
    <property type="entry name" value="Metalloenzyme, LuxS/M16 peptidase-like"/>
    <property type="match status" value="4"/>
</dbReference>
<evidence type="ECO:0000256" key="2">
    <source>
        <dbReference type="SAM" id="SignalP"/>
    </source>
</evidence>
<reference evidence="5 6" key="1">
    <citation type="submission" date="2017-06" db="EMBL/GenBank/DDBJ databases">
        <title>Novel microbial phyla capable of carbon fixation and sulfur reduction in deep-sea sediments.</title>
        <authorList>
            <person name="Huang J."/>
            <person name="Baker B."/>
            <person name="Wang Y."/>
        </authorList>
    </citation>
    <scope>NUCLEOTIDE SEQUENCE [LARGE SCALE GENOMIC DNA]</scope>
    <source>
        <strain evidence="5">B3_LCP</strain>
    </source>
</reference>
<proteinExistence type="inferred from homology"/>
<feature type="signal peptide" evidence="2">
    <location>
        <begin position="1"/>
        <end position="18"/>
    </location>
</feature>
<dbReference type="EMBL" id="NJBN01000002">
    <property type="protein sequence ID" value="TKJ41796.1"/>
    <property type="molecule type" value="Genomic_DNA"/>
</dbReference>
<protein>
    <recommendedName>
        <fullName evidence="7">Peptidase M16</fullName>
    </recommendedName>
</protein>
<dbReference type="InterPro" id="IPR011249">
    <property type="entry name" value="Metalloenz_LuxS/M16"/>
</dbReference>
<dbReference type="InterPro" id="IPR050361">
    <property type="entry name" value="MPP/UQCRC_Complex"/>
</dbReference>
<feature type="domain" description="Peptidase M16 C-terminal" evidence="4">
    <location>
        <begin position="624"/>
        <end position="794"/>
    </location>
</feature>
<dbReference type="Pfam" id="PF00675">
    <property type="entry name" value="Peptidase_M16"/>
    <property type="match status" value="2"/>
</dbReference>